<dbReference type="InterPro" id="IPR038231">
    <property type="entry name" value="MepB-like_sf"/>
</dbReference>
<proteinExistence type="predicted"/>
<dbReference type="PIRSF" id="PIRSF032285">
    <property type="entry name" value="UCP032285"/>
    <property type="match status" value="1"/>
</dbReference>
<dbReference type="InterPro" id="IPR011235">
    <property type="entry name" value="MepB-like"/>
</dbReference>
<dbReference type="EMBL" id="NIBQ01000002">
    <property type="protein sequence ID" value="OUZ33555.1"/>
    <property type="molecule type" value="Genomic_DNA"/>
</dbReference>
<evidence type="ECO:0008006" key="4">
    <source>
        <dbReference type="Google" id="ProtNLM"/>
    </source>
</evidence>
<dbReference type="EMBL" id="CP147246">
    <property type="protein sequence ID" value="WYJ93315.1"/>
    <property type="molecule type" value="Genomic_DNA"/>
</dbReference>
<organism evidence="1">
    <name type="scientific">Candidatus Enterococcus dunnyi</name>
    <dbReference type="NCBI Taxonomy" id="1834192"/>
    <lineage>
        <taxon>Bacteria</taxon>
        <taxon>Bacillati</taxon>
        <taxon>Bacillota</taxon>
        <taxon>Bacilli</taxon>
        <taxon>Lactobacillales</taxon>
        <taxon>Enterococcaceae</taxon>
        <taxon>Enterococcus</taxon>
    </lineage>
</organism>
<evidence type="ECO:0000313" key="2">
    <source>
        <dbReference type="EMBL" id="WYJ93315.1"/>
    </source>
</evidence>
<dbReference type="OrthoDB" id="4954833at2"/>
<keyword evidence="3" id="KW-1185">Reference proteome</keyword>
<reference evidence="1" key="1">
    <citation type="submission" date="2017-05" db="EMBL/GenBank/DDBJ databases">
        <title>The Genome Sequence of Enterococcus sp. 9D6_DIV0238.</title>
        <authorList>
            <consortium name="The Broad Institute Genomics Platform"/>
            <consortium name="The Broad Institute Genomic Center for Infectious Diseases"/>
            <person name="Earl A."/>
            <person name="Manson A."/>
            <person name="Schwartman J."/>
            <person name="Gilmore M."/>
            <person name="Abouelleil A."/>
            <person name="Cao P."/>
            <person name="Chapman S."/>
            <person name="Cusick C."/>
            <person name="Shea T."/>
            <person name="Young S."/>
            <person name="Neafsey D."/>
            <person name="Nusbaum C."/>
            <person name="Birren B."/>
        </authorList>
    </citation>
    <scope>NUCLEOTIDE SEQUENCE [LARGE SCALE GENOMIC DNA]</scope>
    <source>
        <strain evidence="1">9D6_DIV0238</strain>
    </source>
</reference>
<sequence length="149" mass="17572">MQSMDILKREFAHFERCDYEEQNEEYEGAVFTISEPNIRIRSRLGKKTPKKTGYFVAFWEKDETQKNRPFQAKNSPEKLVIVIRDSNKKGLFIIPKDAAVEKQILSTKDQVGKMAMRFYPPWCSGLNRTAQSTQKWQLNYFKDYSDTDL</sequence>
<reference evidence="2" key="2">
    <citation type="submission" date="2017-05" db="EMBL/GenBank/DDBJ databases">
        <authorList>
            <consortium name="The Broad Institute Genomics Platform"/>
            <consortium name="The Broad Institute Genomic Center for Infectious Diseases"/>
            <person name="Earl A."/>
            <person name="Manson A."/>
            <person name="Schwartman J."/>
            <person name="Gilmore M."/>
            <person name="Abouelleil A."/>
            <person name="Cao P."/>
            <person name="Chapman S."/>
            <person name="Cusick C."/>
            <person name="Shea T."/>
            <person name="Young S."/>
            <person name="Neafsey D."/>
            <person name="Nusbaum C."/>
            <person name="Birren B."/>
        </authorList>
    </citation>
    <scope>NUCLEOTIDE SEQUENCE</scope>
    <source>
        <strain evidence="2">9D6_DIV0238</strain>
    </source>
</reference>
<evidence type="ECO:0000313" key="3">
    <source>
        <dbReference type="Proteomes" id="UP000196151"/>
    </source>
</evidence>
<dbReference type="Gene3D" id="3.40.1350.140">
    <property type="entry name" value="MepB-like"/>
    <property type="match status" value="1"/>
</dbReference>
<name>A0A200JAE5_9ENTE</name>
<dbReference type="RefSeq" id="WP_087641335.1">
    <property type="nucleotide sequence ID" value="NZ_CP147246.1"/>
</dbReference>
<dbReference type="AlphaFoldDB" id="A0A200JAE5"/>
<dbReference type="Pfam" id="PF08877">
    <property type="entry name" value="MepB-like"/>
    <property type="match status" value="1"/>
</dbReference>
<protein>
    <recommendedName>
        <fullName evidence="4">MepB protein</fullName>
    </recommendedName>
</protein>
<gene>
    <name evidence="2" type="ORF">A5889_000811</name>
    <name evidence="1" type="ORF">A5889_002270</name>
</gene>
<accession>A0A200JAE5</accession>
<reference evidence="2" key="3">
    <citation type="submission" date="2024-03" db="EMBL/GenBank/DDBJ databases">
        <title>The Genome Sequence of Enterococcus sp. DIV0238c.</title>
        <authorList>
            <consortium name="The Broad Institute Genomics Platform"/>
            <consortium name="The Broad Institute Microbial Omics Core"/>
            <consortium name="The Broad Institute Genomic Center for Infectious Diseases"/>
            <person name="Earl A."/>
            <person name="Manson A."/>
            <person name="Gilmore M."/>
            <person name="Schwartman J."/>
            <person name="Shea T."/>
            <person name="Abouelleil A."/>
            <person name="Cao P."/>
            <person name="Chapman S."/>
            <person name="Cusick C."/>
            <person name="Young S."/>
            <person name="Neafsey D."/>
            <person name="Nusbaum C."/>
            <person name="Birren B."/>
        </authorList>
    </citation>
    <scope>NUCLEOTIDE SEQUENCE</scope>
    <source>
        <strain evidence="2">9D6_DIV0238</strain>
    </source>
</reference>
<evidence type="ECO:0000313" key="1">
    <source>
        <dbReference type="EMBL" id="OUZ33555.1"/>
    </source>
</evidence>
<dbReference type="Proteomes" id="UP000196151">
    <property type="component" value="Chromosome"/>
</dbReference>